<dbReference type="InterPro" id="IPR012337">
    <property type="entry name" value="RNaseH-like_sf"/>
</dbReference>
<accession>A0AAV3PIP3</accession>
<gene>
    <name evidence="2" type="ORF">LIER_09721</name>
</gene>
<dbReference type="AlphaFoldDB" id="A0AAV3PIP3"/>
<dbReference type="InterPro" id="IPR036397">
    <property type="entry name" value="RNaseH_sf"/>
</dbReference>
<protein>
    <submittedName>
        <fullName evidence="2">Uncharacterized protein</fullName>
    </submittedName>
</protein>
<dbReference type="EMBL" id="BAABME010001675">
    <property type="protein sequence ID" value="GAA0150881.1"/>
    <property type="molecule type" value="Genomic_DNA"/>
</dbReference>
<evidence type="ECO:0000313" key="2">
    <source>
        <dbReference type="EMBL" id="GAA0150881.1"/>
    </source>
</evidence>
<evidence type="ECO:0000256" key="1">
    <source>
        <dbReference type="SAM" id="MobiDB-lite"/>
    </source>
</evidence>
<feature type="region of interest" description="Disordered" evidence="1">
    <location>
        <begin position="41"/>
        <end position="84"/>
    </location>
</feature>
<dbReference type="PANTHER" id="PTHR48475:SF1">
    <property type="entry name" value="RNASE H TYPE-1 DOMAIN-CONTAINING PROTEIN"/>
    <property type="match status" value="1"/>
</dbReference>
<proteinExistence type="predicted"/>
<dbReference type="SUPFAM" id="SSF53098">
    <property type="entry name" value="Ribonuclease H-like"/>
    <property type="match status" value="1"/>
</dbReference>
<dbReference type="PANTHER" id="PTHR48475">
    <property type="entry name" value="RIBONUCLEASE H"/>
    <property type="match status" value="1"/>
</dbReference>
<sequence>MSKQEDDIVGLASSLTYPRAEIKVPVYEKWVLPPMFEAQEYEEEEKEESMAISTTSSAPTDWRQPLKTPRRPLKEGRQHGRLPEDLRKKLAEAFNKTLYNILKHVVSKSKKNWHKKIEEELWAYRTMHRTSTQATPYALVYAVIAVFPLEVQIPSLRVALNEGFTQEEAMQLRLQELDLNDEQSLQAHQRLQCYQSRISKSYNKKMVPKWDGKYVVQEAYTSGSYLLADQEGHKVGSINNRYLKQYYS</sequence>
<dbReference type="Proteomes" id="UP001454036">
    <property type="component" value="Unassembled WGS sequence"/>
</dbReference>
<reference evidence="2 3" key="1">
    <citation type="submission" date="2024-01" db="EMBL/GenBank/DDBJ databases">
        <title>The complete chloroplast genome sequence of Lithospermum erythrorhizon: insights into the phylogenetic relationship among Boraginaceae species and the maternal lineages of purple gromwells.</title>
        <authorList>
            <person name="Okada T."/>
            <person name="Watanabe K."/>
        </authorList>
    </citation>
    <scope>NUCLEOTIDE SEQUENCE [LARGE SCALE GENOMIC DNA]</scope>
</reference>
<organism evidence="2 3">
    <name type="scientific">Lithospermum erythrorhizon</name>
    <name type="common">Purple gromwell</name>
    <name type="synonym">Lithospermum officinale var. erythrorhizon</name>
    <dbReference type="NCBI Taxonomy" id="34254"/>
    <lineage>
        <taxon>Eukaryota</taxon>
        <taxon>Viridiplantae</taxon>
        <taxon>Streptophyta</taxon>
        <taxon>Embryophyta</taxon>
        <taxon>Tracheophyta</taxon>
        <taxon>Spermatophyta</taxon>
        <taxon>Magnoliopsida</taxon>
        <taxon>eudicotyledons</taxon>
        <taxon>Gunneridae</taxon>
        <taxon>Pentapetalae</taxon>
        <taxon>asterids</taxon>
        <taxon>lamiids</taxon>
        <taxon>Boraginales</taxon>
        <taxon>Boraginaceae</taxon>
        <taxon>Boraginoideae</taxon>
        <taxon>Lithospermeae</taxon>
        <taxon>Lithospermum</taxon>
    </lineage>
</organism>
<dbReference type="GO" id="GO:0003676">
    <property type="term" value="F:nucleic acid binding"/>
    <property type="evidence" value="ECO:0007669"/>
    <property type="project" value="InterPro"/>
</dbReference>
<dbReference type="Gene3D" id="3.30.420.10">
    <property type="entry name" value="Ribonuclease H-like superfamily/Ribonuclease H"/>
    <property type="match status" value="1"/>
</dbReference>
<evidence type="ECO:0000313" key="3">
    <source>
        <dbReference type="Proteomes" id="UP001454036"/>
    </source>
</evidence>
<comment type="caution">
    <text evidence="2">The sequence shown here is derived from an EMBL/GenBank/DDBJ whole genome shotgun (WGS) entry which is preliminary data.</text>
</comment>
<name>A0AAV3PIP3_LITER</name>
<feature type="compositionally biased region" description="Basic and acidic residues" evidence="1">
    <location>
        <begin position="72"/>
        <end position="84"/>
    </location>
</feature>
<keyword evidence="3" id="KW-1185">Reference proteome</keyword>